<dbReference type="InterPro" id="IPR006665">
    <property type="entry name" value="OmpA-like"/>
</dbReference>
<feature type="signal peptide" evidence="5">
    <location>
        <begin position="1"/>
        <end position="24"/>
    </location>
</feature>
<evidence type="ECO:0000313" key="8">
    <source>
        <dbReference type="Proteomes" id="UP001363035"/>
    </source>
</evidence>
<evidence type="ECO:0000313" key="7">
    <source>
        <dbReference type="EMBL" id="MEI5984490.1"/>
    </source>
</evidence>
<dbReference type="Proteomes" id="UP001363035">
    <property type="component" value="Unassembled WGS sequence"/>
</dbReference>
<gene>
    <name evidence="7" type="ORF">VJ786_06195</name>
</gene>
<dbReference type="PROSITE" id="PS51257">
    <property type="entry name" value="PROKAR_LIPOPROTEIN"/>
    <property type="match status" value="1"/>
</dbReference>
<dbReference type="Pfam" id="PF00691">
    <property type="entry name" value="OmpA"/>
    <property type="match status" value="1"/>
</dbReference>
<keyword evidence="3" id="KW-0998">Cell outer membrane</keyword>
<keyword evidence="2 4" id="KW-0472">Membrane</keyword>
<dbReference type="SUPFAM" id="SSF103088">
    <property type="entry name" value="OmpA-like"/>
    <property type="match status" value="1"/>
</dbReference>
<evidence type="ECO:0000256" key="3">
    <source>
        <dbReference type="ARBA" id="ARBA00023237"/>
    </source>
</evidence>
<dbReference type="CDD" id="cd07185">
    <property type="entry name" value="OmpA_C-like"/>
    <property type="match status" value="1"/>
</dbReference>
<name>A0ABU8I471_9SPHI</name>
<evidence type="ECO:0000256" key="5">
    <source>
        <dbReference type="SAM" id="SignalP"/>
    </source>
</evidence>
<comment type="caution">
    <text evidence="7">The sequence shown here is derived from an EMBL/GenBank/DDBJ whole genome shotgun (WGS) entry which is preliminary data.</text>
</comment>
<dbReference type="InterPro" id="IPR006664">
    <property type="entry name" value="OMP_bac"/>
</dbReference>
<dbReference type="Gene3D" id="3.30.1330.60">
    <property type="entry name" value="OmpA-like domain"/>
    <property type="match status" value="1"/>
</dbReference>
<sequence length="172" mass="18788">MKRINFLFLIILASVTLFSCKQQSMVVNPGAVVSKDGTNDGLKNVKREFETATETNEGIMVSLSSDLLFSTNSSYLSEAAKKELSKLVKVLKTDQAKAKIRVDGHTDATGEANYNLWLSDKRAASVKAFLVDAGIAESRIATRGLGLTKPIADNKTPDGRQKNRRVEVVILK</sequence>
<dbReference type="RefSeq" id="WP_134776617.1">
    <property type="nucleotide sequence ID" value="NZ_JAYLLN010000010.1"/>
</dbReference>
<dbReference type="InterPro" id="IPR036737">
    <property type="entry name" value="OmpA-like_sf"/>
</dbReference>
<dbReference type="PROSITE" id="PS51123">
    <property type="entry name" value="OMPA_2"/>
    <property type="match status" value="1"/>
</dbReference>
<feature type="domain" description="OmpA-like" evidence="6">
    <location>
        <begin position="56"/>
        <end position="172"/>
    </location>
</feature>
<proteinExistence type="predicted"/>
<reference evidence="7 8" key="1">
    <citation type="submission" date="2024-01" db="EMBL/GenBank/DDBJ databases">
        <title>Sphingobacterium tenebrionis sp. nov., a novel endophyte isolated from tenebrio molitor intestines.</title>
        <authorList>
            <person name="Zhang C."/>
        </authorList>
    </citation>
    <scope>NUCLEOTIDE SEQUENCE [LARGE SCALE GENOMIC DNA]</scope>
    <source>
        <strain evidence="7 8">PU5-4</strain>
    </source>
</reference>
<dbReference type="EMBL" id="JAYLLN010000010">
    <property type="protein sequence ID" value="MEI5984490.1"/>
    <property type="molecule type" value="Genomic_DNA"/>
</dbReference>
<keyword evidence="5" id="KW-0732">Signal</keyword>
<dbReference type="PANTHER" id="PTHR30329">
    <property type="entry name" value="STATOR ELEMENT OF FLAGELLAR MOTOR COMPLEX"/>
    <property type="match status" value="1"/>
</dbReference>
<accession>A0ABU8I471</accession>
<feature type="chain" id="PRO_5045452387" evidence="5">
    <location>
        <begin position="25"/>
        <end position="172"/>
    </location>
</feature>
<keyword evidence="8" id="KW-1185">Reference proteome</keyword>
<evidence type="ECO:0000256" key="1">
    <source>
        <dbReference type="ARBA" id="ARBA00004442"/>
    </source>
</evidence>
<organism evidence="7 8">
    <name type="scientific">Sphingobacterium tenebrionis</name>
    <dbReference type="NCBI Taxonomy" id="3111775"/>
    <lineage>
        <taxon>Bacteria</taxon>
        <taxon>Pseudomonadati</taxon>
        <taxon>Bacteroidota</taxon>
        <taxon>Sphingobacteriia</taxon>
        <taxon>Sphingobacteriales</taxon>
        <taxon>Sphingobacteriaceae</taxon>
        <taxon>Sphingobacterium</taxon>
    </lineage>
</organism>
<evidence type="ECO:0000259" key="6">
    <source>
        <dbReference type="PROSITE" id="PS51123"/>
    </source>
</evidence>
<dbReference type="PRINTS" id="PR01021">
    <property type="entry name" value="OMPADOMAIN"/>
</dbReference>
<protein>
    <submittedName>
        <fullName evidence="7">OmpA family protein</fullName>
    </submittedName>
</protein>
<evidence type="ECO:0000256" key="2">
    <source>
        <dbReference type="ARBA" id="ARBA00023136"/>
    </source>
</evidence>
<comment type="subcellular location">
    <subcellularLocation>
        <location evidence="1">Cell outer membrane</location>
    </subcellularLocation>
</comment>
<dbReference type="PANTHER" id="PTHR30329:SF21">
    <property type="entry name" value="LIPOPROTEIN YIAD-RELATED"/>
    <property type="match status" value="1"/>
</dbReference>
<evidence type="ECO:0000256" key="4">
    <source>
        <dbReference type="PROSITE-ProRule" id="PRU00473"/>
    </source>
</evidence>
<dbReference type="InterPro" id="IPR050330">
    <property type="entry name" value="Bact_OuterMem_StrucFunc"/>
</dbReference>